<name>A0A6A6C9Q9_ZASCE</name>
<dbReference type="RefSeq" id="XP_033664816.1">
    <property type="nucleotide sequence ID" value="XM_033807800.1"/>
</dbReference>
<dbReference type="InterPro" id="IPR001841">
    <property type="entry name" value="Znf_RING"/>
</dbReference>
<keyword evidence="4" id="KW-1185">Reference proteome</keyword>
<dbReference type="SUPFAM" id="SSF57850">
    <property type="entry name" value="RING/U-box"/>
    <property type="match status" value="1"/>
</dbReference>
<accession>A0A6A6C9Q9</accession>
<sequence length="130" mass="14405">MPTRAEFLASGMLPVTEGGECPICTQQQPANALVQLPCHTSHVYCRDCITTWLSQPRVNSCPACRQRLFDPDPIGSNIVANGMTIADLAADVQARAHPIFDNTGELEIARDRLRQRFEELLRATEDAGRR</sequence>
<evidence type="ECO:0000256" key="1">
    <source>
        <dbReference type="PROSITE-ProRule" id="PRU00175"/>
    </source>
</evidence>
<proteinExistence type="predicted"/>
<keyword evidence="1" id="KW-0479">Metal-binding</keyword>
<dbReference type="Proteomes" id="UP000799537">
    <property type="component" value="Unassembled WGS sequence"/>
</dbReference>
<dbReference type="GO" id="GO:0008270">
    <property type="term" value="F:zinc ion binding"/>
    <property type="evidence" value="ECO:0007669"/>
    <property type="project" value="UniProtKB-KW"/>
</dbReference>
<dbReference type="GeneID" id="54561072"/>
<evidence type="ECO:0000313" key="4">
    <source>
        <dbReference type="Proteomes" id="UP000799537"/>
    </source>
</evidence>
<protein>
    <recommendedName>
        <fullName evidence="2">RING-type domain-containing protein</fullName>
    </recommendedName>
</protein>
<dbReference type="EMBL" id="ML993606">
    <property type="protein sequence ID" value="KAF2163927.1"/>
    <property type="molecule type" value="Genomic_DNA"/>
</dbReference>
<keyword evidence="1" id="KW-0863">Zinc-finger</keyword>
<evidence type="ECO:0000259" key="2">
    <source>
        <dbReference type="PROSITE" id="PS50089"/>
    </source>
</evidence>
<feature type="domain" description="RING-type" evidence="2">
    <location>
        <begin position="21"/>
        <end position="65"/>
    </location>
</feature>
<organism evidence="3 4">
    <name type="scientific">Zasmidium cellare ATCC 36951</name>
    <dbReference type="NCBI Taxonomy" id="1080233"/>
    <lineage>
        <taxon>Eukaryota</taxon>
        <taxon>Fungi</taxon>
        <taxon>Dikarya</taxon>
        <taxon>Ascomycota</taxon>
        <taxon>Pezizomycotina</taxon>
        <taxon>Dothideomycetes</taxon>
        <taxon>Dothideomycetidae</taxon>
        <taxon>Mycosphaerellales</taxon>
        <taxon>Mycosphaerellaceae</taxon>
        <taxon>Zasmidium</taxon>
    </lineage>
</organism>
<dbReference type="OrthoDB" id="3650892at2759"/>
<evidence type="ECO:0000313" key="3">
    <source>
        <dbReference type="EMBL" id="KAF2163927.1"/>
    </source>
</evidence>
<reference evidence="3" key="1">
    <citation type="journal article" date="2020" name="Stud. Mycol.">
        <title>101 Dothideomycetes genomes: a test case for predicting lifestyles and emergence of pathogens.</title>
        <authorList>
            <person name="Haridas S."/>
            <person name="Albert R."/>
            <person name="Binder M."/>
            <person name="Bloem J."/>
            <person name="Labutti K."/>
            <person name="Salamov A."/>
            <person name="Andreopoulos B."/>
            <person name="Baker S."/>
            <person name="Barry K."/>
            <person name="Bills G."/>
            <person name="Bluhm B."/>
            <person name="Cannon C."/>
            <person name="Castanera R."/>
            <person name="Culley D."/>
            <person name="Daum C."/>
            <person name="Ezra D."/>
            <person name="Gonzalez J."/>
            <person name="Henrissat B."/>
            <person name="Kuo A."/>
            <person name="Liang C."/>
            <person name="Lipzen A."/>
            <person name="Lutzoni F."/>
            <person name="Magnuson J."/>
            <person name="Mondo S."/>
            <person name="Nolan M."/>
            <person name="Ohm R."/>
            <person name="Pangilinan J."/>
            <person name="Park H.-J."/>
            <person name="Ramirez L."/>
            <person name="Alfaro M."/>
            <person name="Sun H."/>
            <person name="Tritt A."/>
            <person name="Yoshinaga Y."/>
            <person name="Zwiers L.-H."/>
            <person name="Turgeon B."/>
            <person name="Goodwin S."/>
            <person name="Spatafora J."/>
            <person name="Crous P."/>
            <person name="Grigoriev I."/>
        </authorList>
    </citation>
    <scope>NUCLEOTIDE SEQUENCE</scope>
    <source>
        <strain evidence="3">ATCC 36951</strain>
    </source>
</reference>
<dbReference type="InterPro" id="IPR013083">
    <property type="entry name" value="Znf_RING/FYVE/PHD"/>
</dbReference>
<keyword evidence="1" id="KW-0862">Zinc</keyword>
<dbReference type="Gene3D" id="3.30.40.10">
    <property type="entry name" value="Zinc/RING finger domain, C3HC4 (zinc finger)"/>
    <property type="match status" value="1"/>
</dbReference>
<dbReference type="Pfam" id="PF13639">
    <property type="entry name" value="zf-RING_2"/>
    <property type="match status" value="1"/>
</dbReference>
<gene>
    <name evidence="3" type="ORF">M409DRAFT_25704</name>
</gene>
<dbReference type="SMART" id="SM00184">
    <property type="entry name" value="RING"/>
    <property type="match status" value="1"/>
</dbReference>
<dbReference type="PROSITE" id="PS50089">
    <property type="entry name" value="ZF_RING_2"/>
    <property type="match status" value="1"/>
</dbReference>
<dbReference type="AlphaFoldDB" id="A0A6A6C9Q9"/>